<protein>
    <submittedName>
        <fullName evidence="1">Ribosomal subunit interface protein</fullName>
    </submittedName>
</protein>
<dbReference type="RefSeq" id="WP_036137570.1">
    <property type="nucleotide sequence ID" value="NZ_AUHT01000004.1"/>
</dbReference>
<dbReference type="SUPFAM" id="SSF69754">
    <property type="entry name" value="Ribosome binding protein Y (YfiA homologue)"/>
    <property type="match status" value="1"/>
</dbReference>
<dbReference type="Gene3D" id="3.30.160.100">
    <property type="entry name" value="Ribosome hibernation promotion factor-like"/>
    <property type="match status" value="1"/>
</dbReference>
<organism evidence="1 2">
    <name type="scientific">Lysobacter defluvii IMMIB APB-9 = DSM 18482</name>
    <dbReference type="NCBI Taxonomy" id="1385515"/>
    <lineage>
        <taxon>Bacteria</taxon>
        <taxon>Pseudomonadati</taxon>
        <taxon>Pseudomonadota</taxon>
        <taxon>Gammaproteobacteria</taxon>
        <taxon>Lysobacterales</taxon>
        <taxon>Lysobacteraceae</taxon>
        <taxon>Novilysobacter</taxon>
    </lineage>
</organism>
<name>A0A0A0M893_9GAMM</name>
<dbReference type="Pfam" id="PF02482">
    <property type="entry name" value="Ribosomal_S30AE"/>
    <property type="match status" value="1"/>
</dbReference>
<dbReference type="eggNOG" id="COG1544">
    <property type="taxonomic scope" value="Bacteria"/>
</dbReference>
<gene>
    <name evidence="1" type="ORF">N791_12370</name>
</gene>
<evidence type="ECO:0000313" key="1">
    <source>
        <dbReference type="EMBL" id="KGO98237.1"/>
    </source>
</evidence>
<dbReference type="STRING" id="1385515.GCA_000423325_00138"/>
<dbReference type="InterPro" id="IPR003489">
    <property type="entry name" value="RHF/RaiA"/>
</dbReference>
<dbReference type="InterPro" id="IPR036567">
    <property type="entry name" value="RHF-like"/>
</dbReference>
<dbReference type="AlphaFoldDB" id="A0A0A0M893"/>
<proteinExistence type="predicted"/>
<dbReference type="OrthoDB" id="121633at2"/>
<comment type="caution">
    <text evidence="1">The sequence shown here is derived from an EMBL/GenBank/DDBJ whole genome shotgun (WGS) entry which is preliminary data.</text>
</comment>
<dbReference type="EMBL" id="AVBH01000108">
    <property type="protein sequence ID" value="KGO98237.1"/>
    <property type="molecule type" value="Genomic_DNA"/>
</dbReference>
<accession>A0A0A0M893</accession>
<reference evidence="1 2" key="1">
    <citation type="submission" date="2013-08" db="EMBL/GenBank/DDBJ databases">
        <title>Genomic analysis of Lysobacter defluvii.</title>
        <authorList>
            <person name="Wang Q."/>
            <person name="Wang G."/>
        </authorList>
    </citation>
    <scope>NUCLEOTIDE SEQUENCE [LARGE SCALE GENOMIC DNA]</scope>
    <source>
        <strain evidence="1 2">IMMIB APB-9</strain>
    </source>
</reference>
<keyword evidence="2" id="KW-1185">Reference proteome</keyword>
<dbReference type="Proteomes" id="UP000030003">
    <property type="component" value="Unassembled WGS sequence"/>
</dbReference>
<sequence length="104" mass="11717">MQIQINTDNHIDGHEALQSRVEGMIEQFLGHHYQNLTRIEAYLSDANAAKPGEMDKQCALEARPRGADALAASHQDETMEAAIRGACQKLRKQLDELAERRRGY</sequence>
<evidence type="ECO:0000313" key="2">
    <source>
        <dbReference type="Proteomes" id="UP000030003"/>
    </source>
</evidence>